<protein>
    <submittedName>
        <fullName evidence="2">IS1380 family transposase</fullName>
    </submittedName>
</protein>
<evidence type="ECO:0000259" key="1">
    <source>
        <dbReference type="Pfam" id="PF13701"/>
    </source>
</evidence>
<dbReference type="InterPro" id="IPR025668">
    <property type="entry name" value="Tnp_DDE_dom"/>
</dbReference>
<organism evidence="2 3">
    <name type="scientific">Candidatus Mycobacterium methanotrophicum</name>
    <dbReference type="NCBI Taxonomy" id="2943498"/>
    <lineage>
        <taxon>Bacteria</taxon>
        <taxon>Bacillati</taxon>
        <taxon>Actinomycetota</taxon>
        <taxon>Actinomycetes</taxon>
        <taxon>Mycobacteriales</taxon>
        <taxon>Mycobacteriaceae</taxon>
        <taxon>Mycobacterium</taxon>
    </lineage>
</organism>
<dbReference type="Proteomes" id="UP001056610">
    <property type="component" value="Chromosome"/>
</dbReference>
<reference evidence="2" key="1">
    <citation type="submission" date="2022-05" db="EMBL/GenBank/DDBJ databases">
        <title>A methanotrophic Mycobacterium dominates a cave microbial ecosystem.</title>
        <authorList>
            <person name="Van Spanning R.J.M."/>
            <person name="Guan Q."/>
            <person name="Melkonian C."/>
            <person name="Gallant J."/>
            <person name="Polerecky L."/>
            <person name="Flot J.-F."/>
            <person name="Brandt B.W."/>
            <person name="Braster M."/>
            <person name="Iturbe Espinoza P."/>
            <person name="Aerts J."/>
            <person name="Meima-Franke M."/>
            <person name="Piersma S.R."/>
            <person name="Bunduc C."/>
            <person name="Ummels R."/>
            <person name="Pain A."/>
            <person name="Fleming E.J."/>
            <person name="van der Wel N."/>
            <person name="Gherman V.D."/>
            <person name="Sarbu S.M."/>
            <person name="Bodelier P.L.E."/>
            <person name="Bitter W."/>
        </authorList>
    </citation>
    <scope>NUCLEOTIDE SEQUENCE</scope>
    <source>
        <strain evidence="2">Sulfur Cave</strain>
    </source>
</reference>
<accession>A0ABY4QHQ9</accession>
<dbReference type="Pfam" id="PF13701">
    <property type="entry name" value="DDE_Tnp_1_4"/>
    <property type="match status" value="1"/>
</dbReference>
<dbReference type="NCBIfam" id="NF033539">
    <property type="entry name" value="transpos_IS1380"/>
    <property type="match status" value="1"/>
</dbReference>
<name>A0ABY4QHQ9_9MYCO</name>
<proteinExistence type="predicted"/>
<evidence type="ECO:0000313" key="3">
    <source>
        <dbReference type="Proteomes" id="UP001056610"/>
    </source>
</evidence>
<dbReference type="RefSeq" id="WP_249762762.1">
    <property type="nucleotide sequence ID" value="NZ_CP097320.1"/>
</dbReference>
<keyword evidence="3" id="KW-1185">Reference proteome</keyword>
<dbReference type="EMBL" id="CP097320">
    <property type="protein sequence ID" value="UQX09363.1"/>
    <property type="molecule type" value="Genomic_DNA"/>
</dbReference>
<dbReference type="InterPro" id="IPR047960">
    <property type="entry name" value="Transpos_IS1380"/>
</dbReference>
<sequence>MQAISDWSKNLRVEVRGDDVAQHAGCVLPRMLADGLGLTAGLSAAVSRPEVVHDRGAVLRDVAVSIADGGRDISDVVVLGEQPRLLGPVASIPTVWRSLNELDTADIAAITLVRNRVREKAWDAVVARHGRVPPAPTCYGDLGETIVIRIDASLIDSHSDKQKAAGTFKGGYGFHPLMAWCDNTGELLAIIARAGNAGSNTAADHIAIIDAAIAAIPAAWRKNLLVTIDGAGSSHAVVEHLATLNARAGWPVAYSVGFDLDERARVAIGQLPANAWEPALDPAGAARQDAQVAELTGLLRESAGGDRLAGWPADMRILVRREKIAEGTQLSLFEQHHGYRYQVIATGTRGGQVQRLEARHRVHARVEGFIRCGKDTGLGRWPSSSFAINTAWITAAAIAIDLLCWMRLLLLTGPLAKAEPATLRHRLLHTAARLISHSGYLILRVCRTWPWAQEFVDAFNRALAIP</sequence>
<evidence type="ECO:0000313" key="2">
    <source>
        <dbReference type="EMBL" id="UQX09363.1"/>
    </source>
</evidence>
<feature type="domain" description="Transposase DDE" evidence="1">
    <location>
        <begin position="8"/>
        <end position="461"/>
    </location>
</feature>
<gene>
    <name evidence="2" type="ORF">M5I08_13055</name>
</gene>